<dbReference type="GO" id="GO:0016746">
    <property type="term" value="F:acyltransferase activity"/>
    <property type="evidence" value="ECO:0007669"/>
    <property type="project" value="UniProtKB-KW"/>
</dbReference>
<evidence type="ECO:0000259" key="3">
    <source>
        <dbReference type="Pfam" id="PF19040"/>
    </source>
</evidence>
<feature type="transmembrane region" description="Helical" evidence="1">
    <location>
        <begin position="191"/>
        <end position="210"/>
    </location>
</feature>
<feature type="transmembrane region" description="Helical" evidence="1">
    <location>
        <begin position="230"/>
        <end position="260"/>
    </location>
</feature>
<keyword evidence="5" id="KW-1185">Reference proteome</keyword>
<proteinExistence type="predicted"/>
<keyword evidence="1" id="KW-0812">Transmembrane</keyword>
<reference evidence="5" key="1">
    <citation type="submission" date="2020-06" db="EMBL/GenBank/DDBJ databases">
        <title>Thalassolituus marinus alknpb1M-1, a hydrocarbon-degrading bacterium isolated from the deep-sea overlying water using an in-situ strategy from the South China Sea basin.</title>
        <authorList>
            <person name="Dong C."/>
            <person name="Chen Y."/>
            <person name="Shao Z."/>
        </authorList>
    </citation>
    <scope>NUCLEOTIDE SEQUENCE [LARGE SCALE GENOMIC DNA]</scope>
    <source>
        <strain evidence="5">alknpb1M-1</strain>
    </source>
</reference>
<sequence length="608" mass="68736">MYRKDIQGLRAIAVIAVMAFHFNPALLPGGFIGVDVFLVISGFLITHILLSHKARKDYSLKKTLQYFYIGRLKRIVPAYFAMLVVVALLAAVLFLPQDFMTFKQGLEKAVWFNSNSYFAGFGDYFSPASNEQPLLHTWSLAVEIQFYLLAPFLVLMMPIHWLKWVLASLLVCLTALAEYRLRVMGLEQNTYYSLYARLPEFFAGSLAALFSNTKSGIEDAKRPSELGLLFIFIAAITQPLLGAFPGVTALLPVLGGALLLCQPAQGLAGRFLVSRAMVWIGTLSYSLYLWHWPVLAFIRYYTGTEILDWQFSFAFVGSTLALAIASYYWIETPLRQKRSKKQVTGYACLVLLTLGAGGGMQKVNAYFTPEPLPIEYTRSADPERTCHGEIIGDCLWGKSNSDKEVLVIGDSHANMLSHFFETLGEELNFKAKIISGSSCVTIPNFDYQRISEWAQKACLAQIEYSSRLVGNYKNIFLAASWNYHLESNNFKEALDSFLKQYNSKSIYIIGQEPLLTGSPLRSIRFNFIGLPSLVQINNSYLDTNKMLVNMANEHENVTYLDFSMLPIFQSVPVYEDMVIYRDYHHIHSVAAEEYGRQAKEQFKKILND</sequence>
<keyword evidence="4" id="KW-0808">Transferase</keyword>
<dbReference type="RefSeq" id="WP_260996717.1">
    <property type="nucleotide sequence ID" value="NZ_CP054475.1"/>
</dbReference>
<dbReference type="PANTHER" id="PTHR23028">
    <property type="entry name" value="ACETYLTRANSFERASE"/>
    <property type="match status" value="1"/>
</dbReference>
<name>A0ABY6ACG2_9GAMM</name>
<dbReference type="InterPro" id="IPR043968">
    <property type="entry name" value="SGNH"/>
</dbReference>
<dbReference type="Proteomes" id="UP001065322">
    <property type="component" value="Chromosome"/>
</dbReference>
<dbReference type="PANTHER" id="PTHR23028:SF53">
    <property type="entry name" value="ACYL_TRANSF_3 DOMAIN-CONTAINING PROTEIN"/>
    <property type="match status" value="1"/>
</dbReference>
<feature type="transmembrane region" description="Helical" evidence="1">
    <location>
        <begin position="75"/>
        <end position="95"/>
    </location>
</feature>
<dbReference type="InterPro" id="IPR050879">
    <property type="entry name" value="Acyltransferase_3"/>
</dbReference>
<feature type="transmembrane region" description="Helical" evidence="1">
    <location>
        <begin position="342"/>
        <end position="360"/>
    </location>
</feature>
<dbReference type="Pfam" id="PF19040">
    <property type="entry name" value="SGNH"/>
    <property type="match status" value="1"/>
</dbReference>
<evidence type="ECO:0000313" key="5">
    <source>
        <dbReference type="Proteomes" id="UP001065322"/>
    </source>
</evidence>
<feature type="domain" description="SGNH" evidence="3">
    <location>
        <begin position="390"/>
        <end position="595"/>
    </location>
</feature>
<keyword evidence="1" id="KW-1133">Transmembrane helix</keyword>
<keyword evidence="1" id="KW-0472">Membrane</keyword>
<evidence type="ECO:0000256" key="1">
    <source>
        <dbReference type="SAM" id="Phobius"/>
    </source>
</evidence>
<feature type="transmembrane region" description="Helical" evidence="1">
    <location>
        <begin position="7"/>
        <end position="26"/>
    </location>
</feature>
<feature type="transmembrane region" description="Helical" evidence="1">
    <location>
        <begin position="272"/>
        <end position="291"/>
    </location>
</feature>
<accession>A0ABY6ACG2</accession>
<feature type="domain" description="Acyltransferase 3" evidence="2">
    <location>
        <begin position="5"/>
        <end position="327"/>
    </location>
</feature>
<evidence type="ECO:0000259" key="2">
    <source>
        <dbReference type="Pfam" id="PF01757"/>
    </source>
</evidence>
<feature type="transmembrane region" description="Helical" evidence="1">
    <location>
        <begin position="311"/>
        <end position="330"/>
    </location>
</feature>
<keyword evidence="4" id="KW-0012">Acyltransferase</keyword>
<dbReference type="Pfam" id="PF01757">
    <property type="entry name" value="Acyl_transf_3"/>
    <property type="match status" value="1"/>
</dbReference>
<feature type="transmembrane region" description="Helical" evidence="1">
    <location>
        <begin position="161"/>
        <end position="179"/>
    </location>
</feature>
<gene>
    <name evidence="4" type="ORF">HUF19_11170</name>
</gene>
<evidence type="ECO:0000313" key="4">
    <source>
        <dbReference type="EMBL" id="UXD87956.1"/>
    </source>
</evidence>
<protein>
    <submittedName>
        <fullName evidence="4">Acyltransferase</fullName>
    </submittedName>
</protein>
<dbReference type="EMBL" id="CP054475">
    <property type="protein sequence ID" value="UXD87956.1"/>
    <property type="molecule type" value="Genomic_DNA"/>
</dbReference>
<feature type="transmembrane region" description="Helical" evidence="1">
    <location>
        <begin position="32"/>
        <end position="54"/>
    </location>
</feature>
<organism evidence="4 5">
    <name type="scientific">Thalassolituus hydrocarboniclasticus</name>
    <dbReference type="NCBI Taxonomy" id="2742796"/>
    <lineage>
        <taxon>Bacteria</taxon>
        <taxon>Pseudomonadati</taxon>
        <taxon>Pseudomonadota</taxon>
        <taxon>Gammaproteobacteria</taxon>
        <taxon>Oceanospirillales</taxon>
        <taxon>Oceanospirillaceae</taxon>
        <taxon>Thalassolituus</taxon>
    </lineage>
</organism>
<dbReference type="InterPro" id="IPR002656">
    <property type="entry name" value="Acyl_transf_3_dom"/>
</dbReference>